<name>A0A0E9V6C7_ANGAN</name>
<proteinExistence type="predicted"/>
<reference evidence="1" key="2">
    <citation type="journal article" date="2015" name="Fish Shellfish Immunol.">
        <title>Early steps in the European eel (Anguilla anguilla)-Vibrio vulnificus interaction in the gills: Role of the RtxA13 toxin.</title>
        <authorList>
            <person name="Callol A."/>
            <person name="Pajuelo D."/>
            <person name="Ebbesson L."/>
            <person name="Teles M."/>
            <person name="MacKenzie S."/>
            <person name="Amaro C."/>
        </authorList>
    </citation>
    <scope>NUCLEOTIDE SEQUENCE</scope>
</reference>
<protein>
    <submittedName>
        <fullName evidence="1">Uncharacterized protein</fullName>
    </submittedName>
</protein>
<organism evidence="1">
    <name type="scientific">Anguilla anguilla</name>
    <name type="common">European freshwater eel</name>
    <name type="synonym">Muraena anguilla</name>
    <dbReference type="NCBI Taxonomy" id="7936"/>
    <lineage>
        <taxon>Eukaryota</taxon>
        <taxon>Metazoa</taxon>
        <taxon>Chordata</taxon>
        <taxon>Craniata</taxon>
        <taxon>Vertebrata</taxon>
        <taxon>Euteleostomi</taxon>
        <taxon>Actinopterygii</taxon>
        <taxon>Neopterygii</taxon>
        <taxon>Teleostei</taxon>
        <taxon>Anguilliformes</taxon>
        <taxon>Anguillidae</taxon>
        <taxon>Anguilla</taxon>
    </lineage>
</organism>
<dbReference type="EMBL" id="GBXM01035572">
    <property type="protein sequence ID" value="JAH73005.1"/>
    <property type="molecule type" value="Transcribed_RNA"/>
</dbReference>
<dbReference type="AlphaFoldDB" id="A0A0E9V6C7"/>
<sequence length="42" mass="4652">MSEGRSPLSLNTMSPSVAHFLSLDLLPKTRLNKAARRLSREA</sequence>
<reference evidence="1" key="1">
    <citation type="submission" date="2014-11" db="EMBL/GenBank/DDBJ databases">
        <authorList>
            <person name="Amaro Gonzalez C."/>
        </authorList>
    </citation>
    <scope>NUCLEOTIDE SEQUENCE</scope>
</reference>
<accession>A0A0E9V6C7</accession>
<evidence type="ECO:0000313" key="1">
    <source>
        <dbReference type="EMBL" id="JAH73005.1"/>
    </source>
</evidence>